<evidence type="ECO:0000313" key="1">
    <source>
        <dbReference type="EMBL" id="KAG2299042.1"/>
    </source>
</evidence>
<sequence>MPRFSDTRFPRVMDLFKPRHTDPGKNNLESIVKMGFGDVLQQSNNNSCKRRFTAKFSNEKRDPVGKRERITSHSLFKSCVDHIETSLHFIFETEKSQLCLIVLHA</sequence>
<proteinExistence type="predicted"/>
<dbReference type="Proteomes" id="UP000886595">
    <property type="component" value="Unassembled WGS sequence"/>
</dbReference>
<evidence type="ECO:0000313" key="2">
    <source>
        <dbReference type="Proteomes" id="UP000886595"/>
    </source>
</evidence>
<protein>
    <submittedName>
        <fullName evidence="1">Uncharacterized protein</fullName>
    </submittedName>
</protein>
<comment type="caution">
    <text evidence="1">The sequence shown here is derived from an EMBL/GenBank/DDBJ whole genome shotgun (WGS) entry which is preliminary data.</text>
</comment>
<keyword evidence="2" id="KW-1185">Reference proteome</keyword>
<gene>
    <name evidence="1" type="ORF">Bca52824_035514</name>
</gene>
<accession>A0A8X7V1V0</accession>
<dbReference type="AlphaFoldDB" id="A0A8X7V1V0"/>
<name>A0A8X7V1V0_BRACI</name>
<reference evidence="1 2" key="1">
    <citation type="submission" date="2020-02" db="EMBL/GenBank/DDBJ databases">
        <authorList>
            <person name="Ma Q."/>
            <person name="Huang Y."/>
            <person name="Song X."/>
            <person name="Pei D."/>
        </authorList>
    </citation>
    <scope>NUCLEOTIDE SEQUENCE [LARGE SCALE GENOMIC DNA]</scope>
    <source>
        <strain evidence="1">Sxm20200214</strain>
        <tissue evidence="1">Leaf</tissue>
    </source>
</reference>
<organism evidence="1 2">
    <name type="scientific">Brassica carinata</name>
    <name type="common">Ethiopian mustard</name>
    <name type="synonym">Abyssinian cabbage</name>
    <dbReference type="NCBI Taxonomy" id="52824"/>
    <lineage>
        <taxon>Eukaryota</taxon>
        <taxon>Viridiplantae</taxon>
        <taxon>Streptophyta</taxon>
        <taxon>Embryophyta</taxon>
        <taxon>Tracheophyta</taxon>
        <taxon>Spermatophyta</taxon>
        <taxon>Magnoliopsida</taxon>
        <taxon>eudicotyledons</taxon>
        <taxon>Gunneridae</taxon>
        <taxon>Pentapetalae</taxon>
        <taxon>rosids</taxon>
        <taxon>malvids</taxon>
        <taxon>Brassicales</taxon>
        <taxon>Brassicaceae</taxon>
        <taxon>Brassiceae</taxon>
        <taxon>Brassica</taxon>
    </lineage>
</organism>
<dbReference type="OrthoDB" id="10577864at2759"/>
<dbReference type="EMBL" id="JAAMPC010000008">
    <property type="protein sequence ID" value="KAG2299042.1"/>
    <property type="molecule type" value="Genomic_DNA"/>
</dbReference>